<evidence type="ECO:0000313" key="4">
    <source>
        <dbReference type="Proteomes" id="UP000006786"/>
    </source>
</evidence>
<gene>
    <name evidence="3" type="ORF">NA2_06692</name>
</gene>
<accession>K2MBP8</accession>
<keyword evidence="2" id="KW-0732">Signal</keyword>
<dbReference type="RefSeq" id="WP_008595664.1">
    <property type="nucleotide sequence ID" value="NZ_AMRM01000006.1"/>
</dbReference>
<keyword evidence="1" id="KW-0472">Membrane</keyword>
<feature type="transmembrane region" description="Helical" evidence="1">
    <location>
        <begin position="47"/>
        <end position="73"/>
    </location>
</feature>
<feature type="signal peptide" evidence="2">
    <location>
        <begin position="1"/>
        <end position="23"/>
    </location>
</feature>
<name>K2MBP8_9HYPH</name>
<sequence>MSRTFTILLSIYWTACFAFTAWAAALADDALSAALAPVPETGEAWGLVAGIALVLAHSLVSVLFLWTLVVCVLERDGEASETEQVARLACTAALAVLLTTALYGAAVRGGGGPGSTESIPLLAILATYLAIRFEKHDVGSIRLADAVRPQKIARLNALNAVHGTLLERLATPRDLVRMPPANDDRIS</sequence>
<proteinExistence type="predicted"/>
<dbReference type="STRING" id="391937.NA2_06692"/>
<organism evidence="3 4">
    <name type="scientific">Nitratireductor pacificus pht-3B</name>
    <dbReference type="NCBI Taxonomy" id="391937"/>
    <lineage>
        <taxon>Bacteria</taxon>
        <taxon>Pseudomonadati</taxon>
        <taxon>Pseudomonadota</taxon>
        <taxon>Alphaproteobacteria</taxon>
        <taxon>Hyphomicrobiales</taxon>
        <taxon>Phyllobacteriaceae</taxon>
        <taxon>Nitratireductor</taxon>
    </lineage>
</organism>
<feature type="transmembrane region" description="Helical" evidence="1">
    <location>
        <begin position="85"/>
        <end position="106"/>
    </location>
</feature>
<dbReference type="OrthoDB" id="9860079at2"/>
<comment type="caution">
    <text evidence="3">The sequence shown here is derived from an EMBL/GenBank/DDBJ whole genome shotgun (WGS) entry which is preliminary data.</text>
</comment>
<dbReference type="EMBL" id="AMRM01000006">
    <property type="protein sequence ID" value="EKF19561.1"/>
    <property type="molecule type" value="Genomic_DNA"/>
</dbReference>
<protein>
    <recommendedName>
        <fullName evidence="5">Transmembrane protein</fullName>
    </recommendedName>
</protein>
<keyword evidence="1" id="KW-1133">Transmembrane helix</keyword>
<dbReference type="Proteomes" id="UP000006786">
    <property type="component" value="Unassembled WGS sequence"/>
</dbReference>
<evidence type="ECO:0000256" key="1">
    <source>
        <dbReference type="SAM" id="Phobius"/>
    </source>
</evidence>
<evidence type="ECO:0000313" key="3">
    <source>
        <dbReference type="EMBL" id="EKF19561.1"/>
    </source>
</evidence>
<evidence type="ECO:0008006" key="5">
    <source>
        <dbReference type="Google" id="ProtNLM"/>
    </source>
</evidence>
<reference evidence="3 4" key="1">
    <citation type="journal article" date="2012" name="J. Bacteriol.">
        <title>Genome Sequence of Nitratireductor pacificus Type Strain pht-3B.</title>
        <authorList>
            <person name="Lai Q."/>
            <person name="Li G."/>
            <person name="Shao Z."/>
        </authorList>
    </citation>
    <scope>NUCLEOTIDE SEQUENCE [LARGE SCALE GENOMIC DNA]</scope>
    <source>
        <strain evidence="4">pht-3B</strain>
    </source>
</reference>
<keyword evidence="1" id="KW-0812">Transmembrane</keyword>
<dbReference type="PATRIC" id="fig|391937.3.peg.1376"/>
<keyword evidence="4" id="KW-1185">Reference proteome</keyword>
<feature type="chain" id="PRO_5003864271" description="Transmembrane protein" evidence="2">
    <location>
        <begin position="24"/>
        <end position="187"/>
    </location>
</feature>
<dbReference type="AlphaFoldDB" id="K2MBP8"/>
<evidence type="ECO:0000256" key="2">
    <source>
        <dbReference type="SAM" id="SignalP"/>
    </source>
</evidence>